<gene>
    <name evidence="3" type="ORF">TRAVEDRAFT_136475</name>
</gene>
<name>R7S8B8_TRAVS</name>
<dbReference type="Proteomes" id="UP000054317">
    <property type="component" value="Unassembled WGS sequence"/>
</dbReference>
<dbReference type="PANTHER" id="PTHR10622">
    <property type="entry name" value="HET DOMAIN-CONTAINING PROTEIN"/>
    <property type="match status" value="1"/>
</dbReference>
<sequence length="233" mass="26354">MNELQTLTTLQPSAVVSTRVSHSLDRCSTRSSILSHPKLSHKVKGICKVARKAGFRLVWNDACCIDKSSSAELSEAINSMYDWFRLSDMCYVYLQDVADGDRPQEAQSDFRKSRWHTRGWTLQELIAPECVEFLTQTWQFLGTKLGLASTLEEITGVDVNILTGRATLNSASVARRMSWAAKRETTRIEDQAYSLMGIFGVHMPPIYGEGNNAFLRLQEEIIRTIPDQTIFAW</sequence>
<dbReference type="AlphaFoldDB" id="R7S8B8"/>
<dbReference type="Pfam" id="PF06985">
    <property type="entry name" value="HET"/>
    <property type="match status" value="1"/>
</dbReference>
<dbReference type="GeneID" id="19408905"/>
<organism evidence="3 4">
    <name type="scientific">Trametes versicolor (strain FP-101664)</name>
    <name type="common">White-rot fungus</name>
    <name type="synonym">Coriolus versicolor</name>
    <dbReference type="NCBI Taxonomy" id="717944"/>
    <lineage>
        <taxon>Eukaryota</taxon>
        <taxon>Fungi</taxon>
        <taxon>Dikarya</taxon>
        <taxon>Basidiomycota</taxon>
        <taxon>Agaricomycotina</taxon>
        <taxon>Agaricomycetes</taxon>
        <taxon>Polyporales</taxon>
        <taxon>Polyporaceae</taxon>
        <taxon>Trametes</taxon>
    </lineage>
</organism>
<evidence type="ECO:0000259" key="2">
    <source>
        <dbReference type="Pfam" id="PF26640"/>
    </source>
</evidence>
<feature type="domain" description="Heterokaryon incompatibility" evidence="1">
    <location>
        <begin position="37"/>
        <end position="97"/>
    </location>
</feature>
<evidence type="ECO:0000313" key="4">
    <source>
        <dbReference type="Proteomes" id="UP000054317"/>
    </source>
</evidence>
<feature type="non-terminal residue" evidence="3">
    <location>
        <position position="233"/>
    </location>
</feature>
<dbReference type="Pfam" id="PF26640">
    <property type="entry name" value="DUF8212"/>
    <property type="match status" value="1"/>
</dbReference>
<dbReference type="OrthoDB" id="674604at2759"/>
<dbReference type="RefSeq" id="XP_008045062.1">
    <property type="nucleotide sequence ID" value="XM_008046871.1"/>
</dbReference>
<feature type="domain" description="DUF8212" evidence="2">
    <location>
        <begin position="212"/>
        <end position="233"/>
    </location>
</feature>
<dbReference type="InterPro" id="IPR010730">
    <property type="entry name" value="HET"/>
</dbReference>
<evidence type="ECO:0000259" key="1">
    <source>
        <dbReference type="Pfam" id="PF06985"/>
    </source>
</evidence>
<protein>
    <submittedName>
        <fullName evidence="3">Uncharacterized protein</fullName>
    </submittedName>
</protein>
<dbReference type="EMBL" id="JH711797">
    <property type="protein sequence ID" value="EIW51940.1"/>
    <property type="molecule type" value="Genomic_DNA"/>
</dbReference>
<evidence type="ECO:0000313" key="3">
    <source>
        <dbReference type="EMBL" id="EIW51940.1"/>
    </source>
</evidence>
<reference evidence="4" key="1">
    <citation type="journal article" date="2012" name="Science">
        <title>The Paleozoic origin of enzymatic lignin decomposition reconstructed from 31 fungal genomes.</title>
        <authorList>
            <person name="Floudas D."/>
            <person name="Binder M."/>
            <person name="Riley R."/>
            <person name="Barry K."/>
            <person name="Blanchette R.A."/>
            <person name="Henrissat B."/>
            <person name="Martinez A.T."/>
            <person name="Otillar R."/>
            <person name="Spatafora J.W."/>
            <person name="Yadav J.S."/>
            <person name="Aerts A."/>
            <person name="Benoit I."/>
            <person name="Boyd A."/>
            <person name="Carlson A."/>
            <person name="Copeland A."/>
            <person name="Coutinho P.M."/>
            <person name="de Vries R.P."/>
            <person name="Ferreira P."/>
            <person name="Findley K."/>
            <person name="Foster B."/>
            <person name="Gaskell J."/>
            <person name="Glotzer D."/>
            <person name="Gorecki P."/>
            <person name="Heitman J."/>
            <person name="Hesse C."/>
            <person name="Hori C."/>
            <person name="Igarashi K."/>
            <person name="Jurgens J.A."/>
            <person name="Kallen N."/>
            <person name="Kersten P."/>
            <person name="Kohler A."/>
            <person name="Kuees U."/>
            <person name="Kumar T.K.A."/>
            <person name="Kuo A."/>
            <person name="LaButti K."/>
            <person name="Larrondo L.F."/>
            <person name="Lindquist E."/>
            <person name="Ling A."/>
            <person name="Lombard V."/>
            <person name="Lucas S."/>
            <person name="Lundell T."/>
            <person name="Martin R."/>
            <person name="McLaughlin D.J."/>
            <person name="Morgenstern I."/>
            <person name="Morin E."/>
            <person name="Murat C."/>
            <person name="Nagy L.G."/>
            <person name="Nolan M."/>
            <person name="Ohm R.A."/>
            <person name="Patyshakuliyeva A."/>
            <person name="Rokas A."/>
            <person name="Ruiz-Duenas F.J."/>
            <person name="Sabat G."/>
            <person name="Salamov A."/>
            <person name="Samejima M."/>
            <person name="Schmutz J."/>
            <person name="Slot J.C."/>
            <person name="St John F."/>
            <person name="Stenlid J."/>
            <person name="Sun H."/>
            <person name="Sun S."/>
            <person name="Syed K."/>
            <person name="Tsang A."/>
            <person name="Wiebenga A."/>
            <person name="Young D."/>
            <person name="Pisabarro A."/>
            <person name="Eastwood D.C."/>
            <person name="Martin F."/>
            <person name="Cullen D."/>
            <person name="Grigoriev I.V."/>
            <person name="Hibbett D.S."/>
        </authorList>
    </citation>
    <scope>NUCLEOTIDE SEQUENCE [LARGE SCALE GENOMIC DNA]</scope>
    <source>
        <strain evidence="4">FP-101664</strain>
    </source>
</reference>
<accession>R7S8B8</accession>
<dbReference type="OMA" id="CSIARSH"/>
<dbReference type="InterPro" id="IPR058525">
    <property type="entry name" value="DUF8212"/>
</dbReference>
<dbReference type="PANTHER" id="PTHR10622:SF10">
    <property type="entry name" value="HET DOMAIN-CONTAINING PROTEIN"/>
    <property type="match status" value="1"/>
</dbReference>
<proteinExistence type="predicted"/>
<keyword evidence="4" id="KW-1185">Reference proteome</keyword>
<dbReference type="KEGG" id="tvs:TRAVEDRAFT_136475"/>